<dbReference type="SUPFAM" id="SSF53756">
    <property type="entry name" value="UDP-Glycosyltransferase/glycogen phosphorylase"/>
    <property type="match status" value="1"/>
</dbReference>
<dbReference type="CDD" id="cd03801">
    <property type="entry name" value="GT4_PimA-like"/>
    <property type="match status" value="1"/>
</dbReference>
<evidence type="ECO:0000313" key="2">
    <source>
        <dbReference type="EMBL" id="QDV31353.1"/>
    </source>
</evidence>
<dbReference type="InterPro" id="IPR001296">
    <property type="entry name" value="Glyco_trans_1"/>
</dbReference>
<keyword evidence="3" id="KW-1185">Reference proteome</keyword>
<dbReference type="Pfam" id="PF00534">
    <property type="entry name" value="Glycos_transf_1"/>
    <property type="match status" value="1"/>
</dbReference>
<dbReference type="Proteomes" id="UP000315349">
    <property type="component" value="Chromosome"/>
</dbReference>
<dbReference type="GO" id="GO:0016740">
    <property type="term" value="F:transferase activity"/>
    <property type="evidence" value="ECO:0007669"/>
    <property type="project" value="UniProtKB-KW"/>
</dbReference>
<dbReference type="PANTHER" id="PTHR12526">
    <property type="entry name" value="GLYCOSYLTRANSFERASE"/>
    <property type="match status" value="1"/>
</dbReference>
<dbReference type="PANTHER" id="PTHR12526:SF630">
    <property type="entry name" value="GLYCOSYLTRANSFERASE"/>
    <property type="match status" value="1"/>
</dbReference>
<accession>A0A518GRY3</accession>
<feature type="domain" description="Glycosyl transferase family 1" evidence="1">
    <location>
        <begin position="246"/>
        <end position="310"/>
    </location>
</feature>
<dbReference type="OrthoDB" id="9815351at2"/>
<dbReference type="AlphaFoldDB" id="A0A518GRY3"/>
<gene>
    <name evidence="2" type="ORF">Spb1_32970</name>
</gene>
<reference evidence="2 3" key="1">
    <citation type="submission" date="2019-02" db="EMBL/GenBank/DDBJ databases">
        <title>Deep-cultivation of Planctomycetes and their phenomic and genomic characterization uncovers novel biology.</title>
        <authorList>
            <person name="Wiegand S."/>
            <person name="Jogler M."/>
            <person name="Boedeker C."/>
            <person name="Pinto D."/>
            <person name="Vollmers J."/>
            <person name="Rivas-Marin E."/>
            <person name="Kohn T."/>
            <person name="Peeters S.H."/>
            <person name="Heuer A."/>
            <person name="Rast P."/>
            <person name="Oberbeckmann S."/>
            <person name="Bunk B."/>
            <person name="Jeske O."/>
            <person name="Meyerdierks A."/>
            <person name="Storesund J.E."/>
            <person name="Kallscheuer N."/>
            <person name="Luecker S."/>
            <person name="Lage O.M."/>
            <person name="Pohl T."/>
            <person name="Merkel B.J."/>
            <person name="Hornburger P."/>
            <person name="Mueller R.-W."/>
            <person name="Bruemmer F."/>
            <person name="Labrenz M."/>
            <person name="Spormann A.M."/>
            <person name="Op den Camp H."/>
            <person name="Overmann J."/>
            <person name="Amann R."/>
            <person name="Jetten M.S.M."/>
            <person name="Mascher T."/>
            <person name="Medema M.H."/>
            <person name="Devos D.P."/>
            <person name="Kaster A.-K."/>
            <person name="Ovreas L."/>
            <person name="Rohde M."/>
            <person name="Galperin M.Y."/>
            <person name="Jogler C."/>
        </authorList>
    </citation>
    <scope>NUCLEOTIDE SEQUENCE [LARGE SCALE GENOMIC DNA]</scope>
    <source>
        <strain evidence="2 3">Spb1</strain>
    </source>
</reference>
<dbReference type="Gene3D" id="3.40.50.2000">
    <property type="entry name" value="Glycogen Phosphorylase B"/>
    <property type="match status" value="2"/>
</dbReference>
<dbReference type="KEGG" id="peh:Spb1_32970"/>
<dbReference type="RefSeq" id="WP_145302107.1">
    <property type="nucleotide sequence ID" value="NZ_CP036299.1"/>
</dbReference>
<dbReference type="EMBL" id="CP036299">
    <property type="protein sequence ID" value="QDV31353.1"/>
    <property type="molecule type" value="Genomic_DNA"/>
</dbReference>
<keyword evidence="2" id="KW-0808">Transferase</keyword>
<evidence type="ECO:0000259" key="1">
    <source>
        <dbReference type="Pfam" id="PF00534"/>
    </source>
</evidence>
<name>A0A518GRY3_9PLAN</name>
<protein>
    <submittedName>
        <fullName evidence="2">Glycosyl transferases group 1</fullName>
    </submittedName>
</protein>
<organism evidence="2 3">
    <name type="scientific">Planctopirus ephydatiae</name>
    <dbReference type="NCBI Taxonomy" id="2528019"/>
    <lineage>
        <taxon>Bacteria</taxon>
        <taxon>Pseudomonadati</taxon>
        <taxon>Planctomycetota</taxon>
        <taxon>Planctomycetia</taxon>
        <taxon>Planctomycetales</taxon>
        <taxon>Planctomycetaceae</taxon>
        <taxon>Planctopirus</taxon>
    </lineage>
</organism>
<proteinExistence type="predicted"/>
<sequence>MNVALLGQWRDRPSFRFRALQYLPYIEAAGHAATIIEFSPHLWGRLRQYSQLAKFDSVFIQQRLLHPFELVWLKRNAKHLVFDVDDAIMRKSDGSPDSRRMSRFRAMCRSADLVICGNQFLADETRAQTPKLEIIPTTIELNRYPALSGKYESLLKKPDSLLTIGWTGSRATCRYLNEVFPAIAEFPGQVQVKLIADDLSNCDLKLLKDVPYEFIRWSPETEIAAATTFDLGIMPLPDQEFTRGKCGCKALQYMALGIPAICSPVGMNVDLIEPGKTGFLARTANEWREALQQLIASPELREQVGRAGYRVVSEQFAASTWAPAWMNAVFPTAQSSTPS</sequence>
<evidence type="ECO:0000313" key="3">
    <source>
        <dbReference type="Proteomes" id="UP000315349"/>
    </source>
</evidence>